<dbReference type="Pfam" id="PF15915">
    <property type="entry name" value="BAT"/>
    <property type="match status" value="1"/>
</dbReference>
<organism evidence="5 6">
    <name type="scientific">Natrarchaeobius halalkaliphilus</name>
    <dbReference type="NCBI Taxonomy" id="1679091"/>
    <lineage>
        <taxon>Archaea</taxon>
        <taxon>Methanobacteriati</taxon>
        <taxon>Methanobacteriota</taxon>
        <taxon>Stenosarchaea group</taxon>
        <taxon>Halobacteria</taxon>
        <taxon>Halobacteriales</taxon>
        <taxon>Natrialbaceae</taxon>
        <taxon>Natrarchaeobius</taxon>
    </lineage>
</organism>
<keyword evidence="2" id="KW-0804">Transcription</keyword>
<evidence type="ECO:0000256" key="2">
    <source>
        <dbReference type="ARBA" id="ARBA00023163"/>
    </source>
</evidence>
<evidence type="ECO:0000259" key="3">
    <source>
        <dbReference type="Pfam" id="PF04967"/>
    </source>
</evidence>
<evidence type="ECO:0000259" key="4">
    <source>
        <dbReference type="Pfam" id="PF15915"/>
    </source>
</evidence>
<dbReference type="InterPro" id="IPR031803">
    <property type="entry name" value="BAT_GAF/HTH-assoc"/>
</dbReference>
<dbReference type="OrthoDB" id="156233at2157"/>
<evidence type="ECO:0000313" key="5">
    <source>
        <dbReference type="EMBL" id="RQG92944.1"/>
    </source>
</evidence>
<evidence type="ECO:0000313" key="6">
    <source>
        <dbReference type="Proteomes" id="UP000273828"/>
    </source>
</evidence>
<gene>
    <name evidence="5" type="ORF">EA462_01625</name>
</gene>
<comment type="caution">
    <text evidence="5">The sequence shown here is derived from an EMBL/GenBank/DDBJ whole genome shotgun (WGS) entry which is preliminary data.</text>
</comment>
<dbReference type="EMBL" id="REFY01000001">
    <property type="protein sequence ID" value="RQG92944.1"/>
    <property type="molecule type" value="Genomic_DNA"/>
</dbReference>
<keyword evidence="6" id="KW-1185">Reference proteome</keyword>
<dbReference type="Pfam" id="PF04967">
    <property type="entry name" value="HTH_10"/>
    <property type="match status" value="1"/>
</dbReference>
<keyword evidence="1" id="KW-0805">Transcription regulation</keyword>
<proteinExistence type="predicted"/>
<dbReference type="RefSeq" id="WP_124176826.1">
    <property type="nucleotide sequence ID" value="NZ_REFY01000001.1"/>
</dbReference>
<feature type="domain" description="Bacterioopsin transcriptional activator GAF and HTH associated" evidence="4">
    <location>
        <begin position="6"/>
        <end position="143"/>
    </location>
</feature>
<dbReference type="PANTHER" id="PTHR34236">
    <property type="entry name" value="DIMETHYL SULFOXIDE REDUCTASE TRANSCRIPTIONAL ACTIVATOR"/>
    <property type="match status" value="1"/>
</dbReference>
<evidence type="ECO:0000256" key="1">
    <source>
        <dbReference type="ARBA" id="ARBA00023015"/>
    </source>
</evidence>
<dbReference type="InterPro" id="IPR007050">
    <property type="entry name" value="HTH_bacterioopsin"/>
</dbReference>
<feature type="domain" description="HTH bat-type" evidence="3">
    <location>
        <begin position="158"/>
        <end position="209"/>
    </location>
</feature>
<name>A0A3N6LYJ7_9EURY</name>
<dbReference type="PANTHER" id="PTHR34236:SF1">
    <property type="entry name" value="DIMETHYL SULFOXIDE REDUCTASE TRANSCRIPTIONAL ACTIVATOR"/>
    <property type="match status" value="1"/>
</dbReference>
<dbReference type="AlphaFoldDB" id="A0A3N6LYJ7"/>
<reference evidence="5 6" key="1">
    <citation type="submission" date="2018-10" db="EMBL/GenBank/DDBJ databases">
        <title>Natrarchaeobius chitinivorans gen. nov., sp. nov., and Natrarchaeobius haloalkaliphilus sp. nov., alkaliphilic, chitin-utilizing haloarchaea from hypersaline alkaline lakes.</title>
        <authorList>
            <person name="Sorokin D.Y."/>
            <person name="Elcheninov A.G."/>
            <person name="Kostrikina N.A."/>
            <person name="Bale N.J."/>
            <person name="Sinninghe Damste J.S."/>
            <person name="Khijniak T.V."/>
            <person name="Kublanov I.V."/>
            <person name="Toshchakov S.V."/>
        </authorList>
    </citation>
    <scope>NUCLEOTIDE SEQUENCE [LARGE SCALE GENOMIC DNA]</scope>
    <source>
        <strain evidence="5 6">AArcht-Sl</strain>
    </source>
</reference>
<protein>
    <submittedName>
        <fullName evidence="5">Bacterio-opsin activator</fullName>
    </submittedName>
</protein>
<dbReference type="Proteomes" id="UP000273828">
    <property type="component" value="Unassembled WGS sequence"/>
</dbReference>
<accession>A0A3N6LYJ7</accession>
<sequence length="229" mass="25026">MATLIDFVVSAEEFPFGELFTALPDVSVELDRVVPTNGALFPYVWISGGDHADIEAALEPSGATFVPQTVTLVDELEDRGSLYRVTWDPEPTGLIEIISDSGATMVSAVGARGQWTFTLRFDEHAEIGAFQNRCRTTDIHLSLSRLQPLGYAARDRELTPAQLEALELAYRCGYFDDSRRVTLDDLASEVGISRQSVAGRLRRGHRNLLAGLFSSSERTVGGVTSSAEE</sequence>